<evidence type="ECO:0000313" key="4">
    <source>
        <dbReference type="Proteomes" id="UP000073492"/>
    </source>
</evidence>
<dbReference type="Pfam" id="PF13593">
    <property type="entry name" value="SBF_like"/>
    <property type="match status" value="1"/>
</dbReference>
<feature type="compositionally biased region" description="Basic and acidic residues" evidence="1">
    <location>
        <begin position="1"/>
        <end position="20"/>
    </location>
</feature>
<feature type="transmembrane region" description="Helical" evidence="2">
    <location>
        <begin position="403"/>
        <end position="421"/>
    </location>
</feature>
<feature type="transmembrane region" description="Helical" evidence="2">
    <location>
        <begin position="267"/>
        <end position="288"/>
    </location>
</feature>
<organism evidence="3 4">
    <name type="scientific">Pseudocercospora musae</name>
    <dbReference type="NCBI Taxonomy" id="113226"/>
    <lineage>
        <taxon>Eukaryota</taxon>
        <taxon>Fungi</taxon>
        <taxon>Dikarya</taxon>
        <taxon>Ascomycota</taxon>
        <taxon>Pezizomycotina</taxon>
        <taxon>Dothideomycetes</taxon>
        <taxon>Dothideomycetidae</taxon>
        <taxon>Mycosphaerellales</taxon>
        <taxon>Mycosphaerellaceae</taxon>
        <taxon>Pseudocercospora</taxon>
    </lineage>
</organism>
<dbReference type="AlphaFoldDB" id="A0A139I607"/>
<dbReference type="GO" id="GO:0005886">
    <property type="term" value="C:plasma membrane"/>
    <property type="evidence" value="ECO:0007669"/>
    <property type="project" value="TreeGrafter"/>
</dbReference>
<feature type="region of interest" description="Disordered" evidence="1">
    <location>
        <begin position="1"/>
        <end position="81"/>
    </location>
</feature>
<protein>
    <recommendedName>
        <fullName evidence="5">Sodium bile acid symporter family protein</fullName>
    </recommendedName>
</protein>
<gene>
    <name evidence="3" type="ORF">AC579_4486</name>
</gene>
<keyword evidence="2" id="KW-0812">Transmembrane</keyword>
<feature type="transmembrane region" description="Helical" evidence="2">
    <location>
        <begin position="367"/>
        <end position="391"/>
    </location>
</feature>
<keyword evidence="2" id="KW-1133">Transmembrane helix</keyword>
<feature type="transmembrane region" description="Helical" evidence="2">
    <location>
        <begin position="155"/>
        <end position="175"/>
    </location>
</feature>
<keyword evidence="4" id="KW-1185">Reference proteome</keyword>
<reference evidence="3 4" key="1">
    <citation type="submission" date="2015-07" db="EMBL/GenBank/DDBJ databases">
        <title>Comparative genomics of the Sigatoka disease complex on banana suggests a link between parallel evolutionary changes in Pseudocercospora fijiensis and Pseudocercospora eumusae and increased virulence on the banana host.</title>
        <authorList>
            <person name="Chang T.-C."/>
            <person name="Salvucci A."/>
            <person name="Crous P.W."/>
            <person name="Stergiopoulos I."/>
        </authorList>
    </citation>
    <scope>NUCLEOTIDE SEQUENCE [LARGE SCALE GENOMIC DNA]</scope>
    <source>
        <strain evidence="3 4">CBS 116634</strain>
    </source>
</reference>
<feature type="transmembrane region" description="Helical" evidence="2">
    <location>
        <begin position="300"/>
        <end position="317"/>
    </location>
</feature>
<feature type="transmembrane region" description="Helical" evidence="2">
    <location>
        <begin position="187"/>
        <end position="206"/>
    </location>
</feature>
<evidence type="ECO:0000256" key="2">
    <source>
        <dbReference type="SAM" id="Phobius"/>
    </source>
</evidence>
<dbReference type="PANTHER" id="PTHR18640">
    <property type="entry name" value="SOLUTE CARRIER FAMILY 10 MEMBER 7"/>
    <property type="match status" value="1"/>
</dbReference>
<accession>A0A139I607</accession>
<feature type="transmembrane region" description="Helical" evidence="2">
    <location>
        <begin position="86"/>
        <end position="107"/>
    </location>
</feature>
<keyword evidence="2" id="KW-0472">Membrane</keyword>
<proteinExistence type="predicted"/>
<sequence>MDGRHSGEPPRTMDDVRGSGEELGASVKSNEVETSEKGGVIDIRGGAAEERSDGIEEKSPTNGEVKTLAASQPKPPSRSSPWKKRIVSFLGDQWFLICMAFAIVLASQKQVPESQQKAKSTVISYLCVSVIFFATGCTLDTRVLIRNYSRWKAHLWVQGQCFLMCSALMFGVVSATATSKDFIDPGLLLGLMVLSCVPTTMAINVVMTGQAKGNQELTVVQTTIGNFISAFVTPALVVMYISLPTWYNAVLPSHGNHQWTEIYRRVLKQLGLSIYIPLVVGQVVRYFFQSACNTFFRKWKMGKISSICMLIIIWSTYDQAFASKAFDTLPSSNLVFLVFILVAMWAVYFSISFLASLIWLSKKDVIAITYCVAAKGPAAGVPLSATIFAGISLELESKIQVPIVIYQALQVAFGSLLIVVFRRCIEKEEQKRLEHSVVDTEAARNGRTTVLSNETA</sequence>
<evidence type="ECO:0008006" key="5">
    <source>
        <dbReference type="Google" id="ProtNLM"/>
    </source>
</evidence>
<dbReference type="InterPro" id="IPR038770">
    <property type="entry name" value="Na+/solute_symporter_sf"/>
</dbReference>
<name>A0A139I607_9PEZI</name>
<dbReference type="Proteomes" id="UP000073492">
    <property type="component" value="Unassembled WGS sequence"/>
</dbReference>
<evidence type="ECO:0000313" key="3">
    <source>
        <dbReference type="EMBL" id="KXT10180.1"/>
    </source>
</evidence>
<dbReference type="EMBL" id="LFZO01000280">
    <property type="protein sequence ID" value="KXT10180.1"/>
    <property type="molecule type" value="Genomic_DNA"/>
</dbReference>
<evidence type="ECO:0000256" key="1">
    <source>
        <dbReference type="SAM" id="MobiDB-lite"/>
    </source>
</evidence>
<dbReference type="PANTHER" id="PTHR18640:SF5">
    <property type="entry name" value="SODIUM_BILE ACID COTRANSPORTER 7"/>
    <property type="match status" value="1"/>
</dbReference>
<feature type="transmembrane region" description="Helical" evidence="2">
    <location>
        <begin position="122"/>
        <end position="143"/>
    </location>
</feature>
<dbReference type="OrthoDB" id="188035at2759"/>
<dbReference type="InterPro" id="IPR016833">
    <property type="entry name" value="Put_Na-Bile_cotransptr"/>
</dbReference>
<feature type="transmembrane region" description="Helical" evidence="2">
    <location>
        <begin position="227"/>
        <end position="247"/>
    </location>
</feature>
<feature type="compositionally biased region" description="Basic and acidic residues" evidence="1">
    <location>
        <begin position="47"/>
        <end position="59"/>
    </location>
</feature>
<feature type="transmembrane region" description="Helical" evidence="2">
    <location>
        <begin position="337"/>
        <end position="360"/>
    </location>
</feature>
<dbReference type="STRING" id="113226.A0A139I607"/>
<dbReference type="Gene3D" id="1.20.1530.20">
    <property type="match status" value="1"/>
</dbReference>
<comment type="caution">
    <text evidence="3">The sequence shown here is derived from an EMBL/GenBank/DDBJ whole genome shotgun (WGS) entry which is preliminary data.</text>
</comment>